<reference evidence="5 6" key="2">
    <citation type="submission" date="2016-05" db="EMBL/GenBank/DDBJ databases">
        <title>First whole genome sequencing of Entamoeba histolytica HM1:IMSS-clone-6.</title>
        <authorList>
            <person name="Mukherjee Avik.K."/>
            <person name="Izumyama S."/>
            <person name="Nakada-Tsukui K."/>
            <person name="Nozaki T."/>
        </authorList>
    </citation>
    <scope>NUCLEOTIDE SEQUENCE [LARGE SCALE GENOMIC DNA]</scope>
    <source>
        <strain evidence="5 6">HM1:IMSS clone 6</strain>
    </source>
</reference>
<dbReference type="HOGENOM" id="CLU_324783_0_0_1"/>
<dbReference type="VEuPathDB" id="AmoebaDB:EHI_059830"/>
<dbReference type="VEuPathDB" id="AmoebaDB:KM1_213460"/>
<dbReference type="EMBL" id="BDEQ01000001">
    <property type="protein sequence ID" value="GAT95721.1"/>
    <property type="molecule type" value="Genomic_DNA"/>
</dbReference>
<dbReference type="Proteomes" id="UP000078387">
    <property type="component" value="Unassembled WGS sequence"/>
</dbReference>
<feature type="signal peptide" evidence="3">
    <location>
        <begin position="1"/>
        <end position="20"/>
    </location>
</feature>
<reference evidence="4" key="1">
    <citation type="submission" date="2010-07" db="EMBL/GenBank/DDBJ databases">
        <title>Entamoeba histolytica cysteine protease binding protein family.</title>
        <authorList>
            <person name="Nakada-Tsukui K."/>
            <person name="Tsuboi K."/>
            <person name="Yamada Y."/>
            <person name="Furukawa A."/>
            <person name="Nozaki T."/>
        </authorList>
    </citation>
    <scope>NUCLEOTIDE SEQUENCE</scope>
</reference>
<keyword evidence="4" id="KW-0378">Hydrolase</keyword>
<evidence type="ECO:0000256" key="3">
    <source>
        <dbReference type="SAM" id="SignalP"/>
    </source>
</evidence>
<dbReference type="EMBL" id="AB570385">
    <property type="protein sequence ID" value="BAJ53821.1"/>
    <property type="molecule type" value="mRNA"/>
</dbReference>
<keyword evidence="4" id="KW-0645">Protease</keyword>
<gene>
    <name evidence="4" type="primary">cpbf8</name>
    <name evidence="5" type="ORF">CL6EHI_059830</name>
</gene>
<proteinExistence type="evidence at transcript level"/>
<organism evidence="5 6">
    <name type="scientific">Entamoeba histolytica</name>
    <dbReference type="NCBI Taxonomy" id="5759"/>
    <lineage>
        <taxon>Eukaryota</taxon>
        <taxon>Amoebozoa</taxon>
        <taxon>Evosea</taxon>
        <taxon>Archamoebae</taxon>
        <taxon>Mastigamoebida</taxon>
        <taxon>Entamoebidae</taxon>
        <taxon>Entamoeba</taxon>
    </lineage>
</organism>
<name>A0A5K1VMT1_ENTHI</name>
<keyword evidence="3" id="KW-0732">Signal</keyword>
<feature type="region of interest" description="Disordered" evidence="1">
    <location>
        <begin position="836"/>
        <end position="861"/>
    </location>
</feature>
<dbReference type="VEuPathDB" id="AmoebaDB:EHI5A_153600"/>
<dbReference type="AlphaFoldDB" id="A0A5K1VMT1"/>
<evidence type="ECO:0000313" key="6">
    <source>
        <dbReference type="Proteomes" id="UP000078387"/>
    </source>
</evidence>
<keyword evidence="2" id="KW-0812">Transmembrane</keyword>
<dbReference type="OMA" id="TIFPYSD"/>
<dbReference type="GO" id="GO:0006508">
    <property type="term" value="P:proteolysis"/>
    <property type="evidence" value="ECO:0007669"/>
    <property type="project" value="UniProtKB-KW"/>
</dbReference>
<dbReference type="GO" id="GO:0008233">
    <property type="term" value="F:peptidase activity"/>
    <property type="evidence" value="ECO:0007669"/>
    <property type="project" value="UniProtKB-KW"/>
</dbReference>
<feature type="chain" id="PRO_5023861782" evidence="3">
    <location>
        <begin position="21"/>
        <end position="904"/>
    </location>
</feature>
<evidence type="ECO:0000313" key="5">
    <source>
        <dbReference type="EMBL" id="GAT95721.1"/>
    </source>
</evidence>
<feature type="transmembrane region" description="Helical" evidence="2">
    <location>
        <begin position="867"/>
        <end position="893"/>
    </location>
</feature>
<accession>E5RSJ9</accession>
<evidence type="ECO:0000313" key="4">
    <source>
        <dbReference type="EMBL" id="BAJ53821.1"/>
    </source>
</evidence>
<dbReference type="VEuPathDB" id="AmoebaDB:EHI8A_149880"/>
<protein>
    <submittedName>
        <fullName evidence="4">Cysteine protease binding protein family 8</fullName>
    </submittedName>
</protein>
<sequence length="904" mass="99296">MLALFAILFVAYGQYTCSSATKFNLPQYHTSIVFGTNTPKSKIAPESGSLKEVQGQYFVTSVGEDMESLLVNINTCFATTNLPTEIYIFDSCSDEGVAQNKLAESGIDNSCSASSEYPIVNFHAVQGKTYYVLVKLVEENVDGTVSIAIDQSYEDNSHIECDVARSVPEENGASIFPYSDQAQIVRSQVPETKVECTTSAPTLWYKFKGDGKYIVINTCNYYTNFDTRLVVVDTLINGKCNGAKCVKFADDGCGKTSYSSILVLKTEAEKIYYVGVSAAANQEGQFEIRMDHLADSIPSVCSRALPIQELPFSRSFDIPDVWPTGKPSCISYHTDVRPVYLSFVGYGKPVVISTCKSVDSNLKPIGVAVELINNCEEEKCAVNTTNSKEFGLCGENNYLIVNMEVGKTYYIKAYCPDGPCDMTLNMYEKTASHDRCDIALELNNPGVFSEAAVISNLEESIHGCNSVAKTDPGLWYKFVHTKSITDEKYTIFAMNAQRSKIGYIEFSNGCMLIECESLQQGEAHLSFSSDEEYQLIFVYPDATDHQQALIVQFVSEESTPFYKCQDALDVQLPYTALHTFSNTKTRQLCSGEMAPANYYRFSLNKDIGVDVSTCFPKTLVNTAVEITKGCYGEPTAKCIGSNTEGRGCAVGAAKLSVDLNANTQYTLSVYSEAVAALNVKQYRVVIFSLEIPKESVCDSAIVVPYQKYYADYLILNRLSYKTDFGSVGITRGSYFKVQIPDVAYTVTVRTCSSKTTMNSFVALYGKCIVQGSSDQPISVPNEDIGIASSSITNCDVHGTYLTFDTVPNKEYYVFVGPENFAEEGFVDVQFFMDAKEDPQPDDSSSVPPTPSSSTDDKDDDSHHSTPVGWIVFGVLVYVLFAGILAGCVIAIILKRRSSGYATLA</sequence>
<keyword evidence="2" id="KW-1133">Transmembrane helix</keyword>
<dbReference type="VEuPathDB" id="AmoebaDB:EHI7A_169020"/>
<keyword evidence="2" id="KW-0472">Membrane</keyword>
<evidence type="ECO:0000256" key="1">
    <source>
        <dbReference type="SAM" id="MobiDB-lite"/>
    </source>
</evidence>
<accession>A0A5K1VMT1</accession>
<evidence type="ECO:0000256" key="2">
    <source>
        <dbReference type="SAM" id="Phobius"/>
    </source>
</evidence>